<evidence type="ECO:0000259" key="2">
    <source>
        <dbReference type="Pfam" id="PF18962"/>
    </source>
</evidence>
<evidence type="ECO:0000313" key="4">
    <source>
        <dbReference type="Proteomes" id="UP000199514"/>
    </source>
</evidence>
<keyword evidence="4" id="KW-1185">Reference proteome</keyword>
<dbReference type="PANTHER" id="PTHR35580:SF1">
    <property type="entry name" value="PHYTASE-LIKE DOMAIN-CONTAINING PROTEIN"/>
    <property type="match status" value="1"/>
</dbReference>
<dbReference type="RefSeq" id="WP_091511626.1">
    <property type="nucleotide sequence ID" value="NZ_FOLE01000005.1"/>
</dbReference>
<organism evidence="3 4">
    <name type="scientific">Flexibacter flexilis DSM 6793</name>
    <dbReference type="NCBI Taxonomy" id="927664"/>
    <lineage>
        <taxon>Bacteria</taxon>
        <taxon>Pseudomonadati</taxon>
        <taxon>Bacteroidota</taxon>
        <taxon>Cytophagia</taxon>
        <taxon>Cytophagales</taxon>
        <taxon>Flexibacteraceae</taxon>
        <taxon>Flexibacter</taxon>
    </lineage>
</organism>
<feature type="chain" id="PRO_5011549173" evidence="1">
    <location>
        <begin position="20"/>
        <end position="778"/>
    </location>
</feature>
<evidence type="ECO:0000313" key="3">
    <source>
        <dbReference type="EMBL" id="SFC39979.1"/>
    </source>
</evidence>
<evidence type="ECO:0000256" key="1">
    <source>
        <dbReference type="SAM" id="SignalP"/>
    </source>
</evidence>
<feature type="signal peptide" evidence="1">
    <location>
        <begin position="1"/>
        <end position="19"/>
    </location>
</feature>
<dbReference type="PANTHER" id="PTHR35580">
    <property type="entry name" value="CELL SURFACE GLYCOPROTEIN (S-LAYER PROTEIN)-LIKE PROTEIN"/>
    <property type="match status" value="1"/>
</dbReference>
<dbReference type="STRING" id="927664.SAMN05421780_105101"/>
<name>A0A1I1IUJ4_9BACT</name>
<proteinExistence type="predicted"/>
<feature type="domain" description="Secretion system C-terminal sorting" evidence="2">
    <location>
        <begin position="710"/>
        <end position="776"/>
    </location>
</feature>
<dbReference type="NCBIfam" id="TIGR04183">
    <property type="entry name" value="Por_Secre_tail"/>
    <property type="match status" value="1"/>
</dbReference>
<keyword evidence="1" id="KW-0732">Signal</keyword>
<dbReference type="SUPFAM" id="SSF101898">
    <property type="entry name" value="NHL repeat"/>
    <property type="match status" value="1"/>
</dbReference>
<accession>A0A1I1IUJ4</accession>
<dbReference type="Pfam" id="PF18962">
    <property type="entry name" value="Por_Secre_tail"/>
    <property type="match status" value="1"/>
</dbReference>
<protein>
    <submittedName>
        <fullName evidence="3">Por secretion system C-terminal sorting domain-containing protein</fullName>
    </submittedName>
</protein>
<dbReference type="InterPro" id="IPR026444">
    <property type="entry name" value="Secre_tail"/>
</dbReference>
<dbReference type="EMBL" id="FOLE01000005">
    <property type="protein sequence ID" value="SFC39979.1"/>
    <property type="molecule type" value="Genomic_DNA"/>
</dbReference>
<gene>
    <name evidence="3" type="ORF">SAMN05421780_105101</name>
</gene>
<dbReference type="Proteomes" id="UP000199514">
    <property type="component" value="Unassembled WGS sequence"/>
</dbReference>
<dbReference type="OrthoDB" id="937114at2"/>
<dbReference type="InterPro" id="IPR052918">
    <property type="entry name" value="Motility_Chemotaxis_Reg"/>
</dbReference>
<reference evidence="3 4" key="1">
    <citation type="submission" date="2016-10" db="EMBL/GenBank/DDBJ databases">
        <authorList>
            <person name="de Groot N.N."/>
        </authorList>
    </citation>
    <scope>NUCLEOTIDE SEQUENCE [LARGE SCALE GENOMIC DNA]</scope>
    <source>
        <strain evidence="3 4">DSM 6793</strain>
    </source>
</reference>
<sequence length="778" mass="83073">MKKLIFLLGSLMIGTAAYAQNFQWTKEFKQINEESLNYQEYLPKGVGVKVDAAGNVINVGSFFSKTDFDPQISSSYVLNANNGANEGSVATYITKLTADGALLWANAMQVDSLSDLNGVVVASGFTTDAAGNMYIVGTFRGKVDVNPAAGQTFINTTFFQNINRVESDIFICKLTPDAELVWVKTLGSTSSDETGGSISLDNQNNVYVSGHFNHSMDLDPSAGTLYAAFNTGDFILKLTNSGDFAWAKASQNISDFKMAFDNQNDLYVIANFKNTADANFTTSPVTALNSVRNIFLGKYTGANGTPVWAKRIGGESESFAAGIKTGLNNKIAIAGNFYYGNGIDWTNTTIDSTSGGFFFGEINADGSWAWNQPVSTTAYWGGSATINDFQMNANGVYVTGMGNEFTDFDPSDTASFSIPTDLLLFAAKYNLDGTFVYATEIDIMPESIAASMDDIDVFVTGTDGSLAAVSKINRIVCPSVPEIVKESTDCHVKLSISNPPANVTYLWNESIVSDSLLTTNPGVFLVQAISGTCTSAIAAIAVNSYETQNVSPTVQTSYSFCDSGTVSVLYPQAGATYVWSNGMVGSSVTISTAGTYTVQQIKGSCVSEPSNPVLVHIRQSPPTSGFSVIGNGILLADSVPNATYFVWNDGQFVAPLPNHPRKFHINQSGNCSIVTVGNNGCTRQSAAQYVTYTYVVGTKPNINAIRSLSPNPSAGSVTLESSASGTVSVHDLVGHSLWSADAVEGKNDLDLSILSTGMYLLRLQTKDRISTQKLVIER</sequence>
<dbReference type="AlphaFoldDB" id="A0A1I1IUJ4"/>